<reference evidence="1 2" key="1">
    <citation type="submission" date="2017-09" db="EMBL/GenBank/DDBJ databases">
        <authorList>
            <person name="Lee N."/>
            <person name="Cho B.-K."/>
        </authorList>
    </citation>
    <scope>NUCLEOTIDE SEQUENCE [LARGE SCALE GENOMIC DNA]</scope>
    <source>
        <strain evidence="1 2">ATCC 12769</strain>
    </source>
</reference>
<dbReference type="RefSeq" id="WP_150490055.1">
    <property type="nucleotide sequence ID" value="NZ_BMUV01000002.1"/>
</dbReference>
<gene>
    <name evidence="1" type="ORF">CP967_24675</name>
</gene>
<name>A0A5J6FF57_9ACTN</name>
<protein>
    <submittedName>
        <fullName evidence="1">Uncharacterized protein</fullName>
    </submittedName>
</protein>
<evidence type="ECO:0000313" key="2">
    <source>
        <dbReference type="Proteomes" id="UP000326178"/>
    </source>
</evidence>
<proteinExistence type="predicted"/>
<evidence type="ECO:0000313" key="1">
    <source>
        <dbReference type="EMBL" id="QEU74753.1"/>
    </source>
</evidence>
<dbReference type="KEGG" id="snk:CP967_24675"/>
<dbReference type="AlphaFoldDB" id="A0A5J6FF57"/>
<dbReference type="Proteomes" id="UP000326178">
    <property type="component" value="Chromosome"/>
</dbReference>
<sequence length="60" mass="6538">MNPCEPHDPDDTDVYELAAPVPPSAPSPALMARAERGWAAFLDRCDEDGHRRSAETGDET</sequence>
<keyword evidence="2" id="KW-1185">Reference proteome</keyword>
<organism evidence="1 2">
    <name type="scientific">Streptomyces nitrosporeus</name>
    <dbReference type="NCBI Taxonomy" id="28894"/>
    <lineage>
        <taxon>Bacteria</taxon>
        <taxon>Bacillati</taxon>
        <taxon>Actinomycetota</taxon>
        <taxon>Actinomycetes</taxon>
        <taxon>Kitasatosporales</taxon>
        <taxon>Streptomycetaceae</taxon>
        <taxon>Streptomyces</taxon>
    </lineage>
</organism>
<dbReference type="EMBL" id="CP023702">
    <property type="protein sequence ID" value="QEU74753.1"/>
    <property type="molecule type" value="Genomic_DNA"/>
</dbReference>
<accession>A0A5J6FF57</accession>